<reference evidence="1" key="1">
    <citation type="submission" date="2006-09" db="EMBL/GenBank/DDBJ databases">
        <title>Complete sequence of Rhodopseudomonas palustris BisA53.</title>
        <authorList>
            <consortium name="US DOE Joint Genome Institute"/>
            <person name="Copeland A."/>
            <person name="Lucas S."/>
            <person name="Lapidus A."/>
            <person name="Barry K."/>
            <person name="Detter J.C."/>
            <person name="Glavina del Rio T."/>
            <person name="Hammon N."/>
            <person name="Israni S."/>
            <person name="Dalin E."/>
            <person name="Tice H."/>
            <person name="Pitluck S."/>
            <person name="Chain P."/>
            <person name="Malfatti S."/>
            <person name="Shin M."/>
            <person name="Vergez L."/>
            <person name="Schmutz J."/>
            <person name="Larimer F."/>
            <person name="Land M."/>
            <person name="Hauser L."/>
            <person name="Pelletier D.A."/>
            <person name="Kyrpides N."/>
            <person name="Kim E."/>
            <person name="Harwood C.S."/>
            <person name="Oda Y."/>
            <person name="Richardson P."/>
        </authorList>
    </citation>
    <scope>NUCLEOTIDE SEQUENCE [LARGE SCALE GENOMIC DNA]</scope>
    <source>
        <strain evidence="1">BisA53</strain>
    </source>
</reference>
<sequence>MLVHPKLLMLARLGLGLSQEDVATAASIGVRSLQRLESFDHAITTVQTVKAVQIALEGYGVIFLGEDEKLGPGFRLPRKFLQTNEIVAADVHRIRKAPKKP</sequence>
<dbReference type="GO" id="GO:0003677">
    <property type="term" value="F:DNA binding"/>
    <property type="evidence" value="ECO:0007669"/>
    <property type="project" value="InterPro"/>
</dbReference>
<dbReference type="KEGG" id="rpe:RPE_2173"/>
<dbReference type="SUPFAM" id="SSF47413">
    <property type="entry name" value="lambda repressor-like DNA-binding domains"/>
    <property type="match status" value="1"/>
</dbReference>
<evidence type="ECO:0000313" key="1">
    <source>
        <dbReference type="EMBL" id="ABJ06117.1"/>
    </source>
</evidence>
<gene>
    <name evidence="1" type="ordered locus">RPE_2173</name>
</gene>
<name>Q07PL7_RHOP5</name>
<evidence type="ECO:0008006" key="2">
    <source>
        <dbReference type="Google" id="ProtNLM"/>
    </source>
</evidence>
<protein>
    <recommendedName>
        <fullName evidence="2">HTH cro/C1-type domain-containing protein</fullName>
    </recommendedName>
</protein>
<dbReference type="HOGENOM" id="CLU_066192_28_8_5"/>
<dbReference type="InterPro" id="IPR010982">
    <property type="entry name" value="Lambda_DNA-bd_dom_sf"/>
</dbReference>
<dbReference type="EMBL" id="CP000463">
    <property type="protein sequence ID" value="ABJ06117.1"/>
    <property type="molecule type" value="Genomic_DNA"/>
</dbReference>
<accession>Q07PL7</accession>
<organism evidence="1">
    <name type="scientific">Rhodopseudomonas palustris (strain BisA53)</name>
    <dbReference type="NCBI Taxonomy" id="316055"/>
    <lineage>
        <taxon>Bacteria</taxon>
        <taxon>Pseudomonadati</taxon>
        <taxon>Pseudomonadota</taxon>
        <taxon>Alphaproteobacteria</taxon>
        <taxon>Hyphomicrobiales</taxon>
        <taxon>Nitrobacteraceae</taxon>
        <taxon>Rhodopseudomonas</taxon>
    </lineage>
</organism>
<dbReference type="Gene3D" id="1.10.260.40">
    <property type="entry name" value="lambda repressor-like DNA-binding domains"/>
    <property type="match status" value="1"/>
</dbReference>
<dbReference type="AlphaFoldDB" id="Q07PL7"/>
<proteinExistence type="predicted"/>